<dbReference type="InterPro" id="IPR036280">
    <property type="entry name" value="Multihaem_cyt_sf"/>
</dbReference>
<dbReference type="SUPFAM" id="SSF48695">
    <property type="entry name" value="Multiheme cytochromes"/>
    <property type="match status" value="1"/>
</dbReference>
<dbReference type="InterPro" id="IPR005532">
    <property type="entry name" value="SUMF_dom"/>
</dbReference>
<keyword evidence="10" id="KW-1185">Reference proteome</keyword>
<evidence type="ECO:0000313" key="10">
    <source>
        <dbReference type="Proteomes" id="UP000019402"/>
    </source>
</evidence>
<dbReference type="GO" id="GO:0030313">
    <property type="term" value="C:cell envelope"/>
    <property type="evidence" value="ECO:0007669"/>
    <property type="project" value="UniProtKB-SubCell"/>
</dbReference>
<comment type="subcellular location">
    <subcellularLocation>
        <location evidence="1">Cell envelope</location>
    </subcellularLocation>
</comment>
<evidence type="ECO:0000256" key="3">
    <source>
        <dbReference type="ARBA" id="ARBA00022617"/>
    </source>
</evidence>
<dbReference type="InterPro" id="IPR051043">
    <property type="entry name" value="Sulfatase_Mod_Factor_Kinase"/>
</dbReference>
<dbReference type="STRING" id="869213.GCA_000517085_00478"/>
<dbReference type="AlphaFoldDB" id="W7XZ70"/>
<dbReference type="SUPFAM" id="SSF56436">
    <property type="entry name" value="C-type lectin-like"/>
    <property type="match status" value="1"/>
</dbReference>
<dbReference type="PANTHER" id="PTHR23150">
    <property type="entry name" value="SULFATASE MODIFYING FACTOR 1, 2"/>
    <property type="match status" value="1"/>
</dbReference>
<keyword evidence="6" id="KW-0408">Iron</keyword>
<dbReference type="InterPro" id="IPR038266">
    <property type="entry name" value="NapC/NirT_cytc_sf"/>
</dbReference>
<dbReference type="Gene3D" id="1.10.3820.10">
    <property type="entry name" value="Di-heme elbow motif domain"/>
    <property type="match status" value="1"/>
</dbReference>
<dbReference type="InterPro" id="IPR005126">
    <property type="entry name" value="NapC/NirT_cyt_c_N"/>
</dbReference>
<dbReference type="Pfam" id="PF03781">
    <property type="entry name" value="FGE-sulfatase"/>
    <property type="match status" value="1"/>
</dbReference>
<evidence type="ECO:0000256" key="4">
    <source>
        <dbReference type="ARBA" id="ARBA00022723"/>
    </source>
</evidence>
<keyword evidence="2" id="KW-0813">Transport</keyword>
<evidence type="ECO:0000256" key="2">
    <source>
        <dbReference type="ARBA" id="ARBA00022448"/>
    </source>
</evidence>
<reference evidence="9 10" key="1">
    <citation type="journal article" date="2014" name="Genome Announc.">
        <title>Draft Genome Sequence of Cytophaga fermentans JCM 21142T, a Facultative Anaerobe Isolated from Marine Mud.</title>
        <authorList>
            <person name="Starns D."/>
            <person name="Oshima K."/>
            <person name="Suda W."/>
            <person name="Iino T."/>
            <person name="Yuki M."/>
            <person name="Inoue J."/>
            <person name="Kitamura K."/>
            <person name="Iida T."/>
            <person name="Darby A."/>
            <person name="Hattori M."/>
            <person name="Ohkuma M."/>
        </authorList>
    </citation>
    <scope>NUCLEOTIDE SEQUENCE [LARGE SCALE GENOMIC DNA]</scope>
    <source>
        <strain evidence="9 10">JCM 21142</strain>
    </source>
</reference>
<feature type="domain" description="NapC/NirT cytochrome c N-terminal" evidence="7">
    <location>
        <begin position="3"/>
        <end position="105"/>
    </location>
</feature>
<dbReference type="GO" id="GO:0120147">
    <property type="term" value="F:formylglycine-generating oxidase activity"/>
    <property type="evidence" value="ECO:0007669"/>
    <property type="project" value="TreeGrafter"/>
</dbReference>
<dbReference type="PANTHER" id="PTHR23150:SF19">
    <property type="entry name" value="FORMYLGLYCINE-GENERATING ENZYME"/>
    <property type="match status" value="1"/>
</dbReference>
<keyword evidence="5" id="KW-0249">Electron transport</keyword>
<dbReference type="InterPro" id="IPR016187">
    <property type="entry name" value="CTDL_fold"/>
</dbReference>
<evidence type="ECO:0000256" key="6">
    <source>
        <dbReference type="ARBA" id="ARBA00023004"/>
    </source>
</evidence>
<gene>
    <name evidence="9" type="ORF">JCM21142_72660</name>
</gene>
<comment type="caution">
    <text evidence="9">The sequence shown here is derived from an EMBL/GenBank/DDBJ whole genome shotgun (WGS) entry which is preliminary data.</text>
</comment>
<dbReference type="eggNOG" id="COG3005">
    <property type="taxonomic scope" value="Bacteria"/>
</dbReference>
<sequence>MIVHCVDCHLPPKGHGQLMAKAKHGSKDLYGMLFKDSADYKWESKRTKEKADKFVYEASCLKCHSNIFPSGLSVKGEDSHLYYESRREEMTCLNCHMHTGHYNPHALHTHNIAFATHNVAQEKFTTATIVHQFENFTEQIPGTSVSFDMVAIPGGEFIIGSPSKEKYRQNDEGPQRKVKVSPFFMGKIEVTWDEYLAFFNATAAEGRKETVQKIQQSKDDVDAISGATPPWGAPDQGWGKGKRPAITMSHHAALTYCKWLSQVSGKKYRLPTEAEWEYAARGGTSTPYFFDGVPSDYSKKGIWNKIFGIDTAIIASYVIFDANSDGKTQEPSRVAANPFGLKNMIGNVHEFCSDYYHPQTYTQYTKETTIDPQGPSKGREHVIRGGSFKSDASELRSAARGFTETRRWLQTDPQMPKSIWWYSDCIDVGFRVVCEADIIE</sequence>
<accession>W7XZ70</accession>
<proteinExistence type="predicted"/>
<keyword evidence="9" id="KW-0808">Transferase</keyword>
<dbReference type="GO" id="GO:0016301">
    <property type="term" value="F:kinase activity"/>
    <property type="evidence" value="ECO:0007669"/>
    <property type="project" value="UniProtKB-KW"/>
</dbReference>
<evidence type="ECO:0000256" key="1">
    <source>
        <dbReference type="ARBA" id="ARBA00004196"/>
    </source>
</evidence>
<keyword evidence="9" id="KW-0418">Kinase</keyword>
<evidence type="ECO:0000259" key="8">
    <source>
        <dbReference type="Pfam" id="PF03781"/>
    </source>
</evidence>
<dbReference type="Gene3D" id="3.90.1580.10">
    <property type="entry name" value="paralog of FGE (formylglycine-generating enzyme)"/>
    <property type="match status" value="1"/>
</dbReference>
<organism evidence="9 10">
    <name type="scientific">Saccharicrinis fermentans DSM 9555 = JCM 21142</name>
    <dbReference type="NCBI Taxonomy" id="869213"/>
    <lineage>
        <taxon>Bacteria</taxon>
        <taxon>Pseudomonadati</taxon>
        <taxon>Bacteroidota</taxon>
        <taxon>Bacteroidia</taxon>
        <taxon>Marinilabiliales</taxon>
        <taxon>Marinilabiliaceae</taxon>
        <taxon>Saccharicrinis</taxon>
    </lineage>
</organism>
<dbReference type="Proteomes" id="UP000019402">
    <property type="component" value="Unassembled WGS sequence"/>
</dbReference>
<dbReference type="GO" id="GO:0046872">
    <property type="term" value="F:metal ion binding"/>
    <property type="evidence" value="ECO:0007669"/>
    <property type="project" value="UniProtKB-KW"/>
</dbReference>
<keyword evidence="3" id="KW-0349">Heme</keyword>
<protein>
    <submittedName>
        <fullName evidence="9">Serine/threonine-protein kinase Pkn1</fullName>
    </submittedName>
</protein>
<dbReference type="Pfam" id="PF03264">
    <property type="entry name" value="Cytochrom_NNT"/>
    <property type="match status" value="1"/>
</dbReference>
<feature type="domain" description="Sulfatase-modifying factor enzyme-like" evidence="8">
    <location>
        <begin position="148"/>
        <end position="403"/>
    </location>
</feature>
<evidence type="ECO:0000256" key="5">
    <source>
        <dbReference type="ARBA" id="ARBA00022982"/>
    </source>
</evidence>
<dbReference type="InterPro" id="IPR042095">
    <property type="entry name" value="SUMF_sf"/>
</dbReference>
<name>W7XZ70_9BACT</name>
<keyword evidence="4" id="KW-0479">Metal-binding</keyword>
<evidence type="ECO:0000313" key="9">
    <source>
        <dbReference type="EMBL" id="GAF03970.1"/>
    </source>
</evidence>
<evidence type="ECO:0000259" key="7">
    <source>
        <dbReference type="Pfam" id="PF03264"/>
    </source>
</evidence>
<dbReference type="EMBL" id="BAMD01000034">
    <property type="protein sequence ID" value="GAF03970.1"/>
    <property type="molecule type" value="Genomic_DNA"/>
</dbReference>
<dbReference type="eggNOG" id="COG1262">
    <property type="taxonomic scope" value="Bacteria"/>
</dbReference>